<accession>A0ACC1AX36</accession>
<organism evidence="1 2">
    <name type="scientific">Pistacia atlantica</name>
    <dbReference type="NCBI Taxonomy" id="434234"/>
    <lineage>
        <taxon>Eukaryota</taxon>
        <taxon>Viridiplantae</taxon>
        <taxon>Streptophyta</taxon>
        <taxon>Embryophyta</taxon>
        <taxon>Tracheophyta</taxon>
        <taxon>Spermatophyta</taxon>
        <taxon>Magnoliopsida</taxon>
        <taxon>eudicotyledons</taxon>
        <taxon>Gunneridae</taxon>
        <taxon>Pentapetalae</taxon>
        <taxon>rosids</taxon>
        <taxon>malvids</taxon>
        <taxon>Sapindales</taxon>
        <taxon>Anacardiaceae</taxon>
        <taxon>Pistacia</taxon>
    </lineage>
</organism>
<protein>
    <submittedName>
        <fullName evidence="1">Uncharacterized protein</fullName>
    </submittedName>
</protein>
<name>A0ACC1AX36_9ROSI</name>
<keyword evidence="2" id="KW-1185">Reference proteome</keyword>
<dbReference type="EMBL" id="CM047904">
    <property type="protein sequence ID" value="KAJ0091185.1"/>
    <property type="molecule type" value="Genomic_DNA"/>
</dbReference>
<evidence type="ECO:0000313" key="1">
    <source>
        <dbReference type="EMBL" id="KAJ0091185.1"/>
    </source>
</evidence>
<gene>
    <name evidence="1" type="ORF">Patl1_13202</name>
</gene>
<dbReference type="Proteomes" id="UP001164250">
    <property type="component" value="Chromosome 8"/>
</dbReference>
<evidence type="ECO:0000313" key="2">
    <source>
        <dbReference type="Proteomes" id="UP001164250"/>
    </source>
</evidence>
<sequence length="181" mass="21768">MAEFVEDDKVEETEYESGSEESVFALVMRTKNASDDDDDFVNNEGEARIRIERSDRKLEELADEGVEVFEEEEENVYEKKECEERCYEQEVSDEVTVKQSKEEKEWQPPVAPKNGSFYMHYDRSVGRRHSQRRWKFDERSRKFKDDEKWKHDKFDEMKVQETYDKKFNAPVNKFCVHADFS</sequence>
<comment type="caution">
    <text evidence="1">The sequence shown here is derived from an EMBL/GenBank/DDBJ whole genome shotgun (WGS) entry which is preliminary data.</text>
</comment>
<proteinExistence type="predicted"/>
<reference evidence="2" key="1">
    <citation type="journal article" date="2023" name="G3 (Bethesda)">
        <title>Genome assembly and association tests identify interacting loci associated with vigor, precocity, and sex in interspecific pistachio rootstocks.</title>
        <authorList>
            <person name="Palmer W."/>
            <person name="Jacygrad E."/>
            <person name="Sagayaradj S."/>
            <person name="Cavanaugh K."/>
            <person name="Han R."/>
            <person name="Bertier L."/>
            <person name="Beede B."/>
            <person name="Kafkas S."/>
            <person name="Golino D."/>
            <person name="Preece J."/>
            <person name="Michelmore R."/>
        </authorList>
    </citation>
    <scope>NUCLEOTIDE SEQUENCE [LARGE SCALE GENOMIC DNA]</scope>
</reference>